<dbReference type="GO" id="GO:0003677">
    <property type="term" value="F:DNA binding"/>
    <property type="evidence" value="ECO:0007669"/>
    <property type="project" value="InterPro"/>
</dbReference>
<evidence type="ECO:0000313" key="1">
    <source>
        <dbReference type="EMBL" id="KAA1104007.1"/>
    </source>
</evidence>
<dbReference type="PANTHER" id="PTHR15180:SF1">
    <property type="entry name" value="GENERAL TRANSCRIPTION FACTOR 3C POLYPEPTIDE 1"/>
    <property type="match status" value="1"/>
</dbReference>
<dbReference type="GO" id="GO:0042791">
    <property type="term" value="P:5S class rRNA transcription by RNA polymerase III"/>
    <property type="evidence" value="ECO:0007669"/>
    <property type="project" value="TreeGrafter"/>
</dbReference>
<dbReference type="OrthoDB" id="68020at2759"/>
<dbReference type="Proteomes" id="UP000324748">
    <property type="component" value="Unassembled WGS sequence"/>
</dbReference>
<dbReference type="PANTHER" id="PTHR15180">
    <property type="entry name" value="GENERAL TRANSCRIPTION FACTOR 3C POLYPEPTIDE 1"/>
    <property type="match status" value="1"/>
</dbReference>
<reference evidence="1 2" key="1">
    <citation type="submission" date="2019-05" db="EMBL/GenBank/DDBJ databases">
        <title>Emergence of the Ug99 lineage of the wheat stem rust pathogen through somatic hybridization.</title>
        <authorList>
            <person name="Li F."/>
            <person name="Upadhyaya N.M."/>
            <person name="Sperschneider J."/>
            <person name="Matny O."/>
            <person name="Nguyen-Phuc H."/>
            <person name="Mago R."/>
            <person name="Raley C."/>
            <person name="Miller M.E."/>
            <person name="Silverstein K.A.T."/>
            <person name="Henningsen E."/>
            <person name="Hirsch C.D."/>
            <person name="Visser B."/>
            <person name="Pretorius Z.A."/>
            <person name="Steffenson B.J."/>
            <person name="Schwessinger B."/>
            <person name="Dodds P.N."/>
            <person name="Figueroa M."/>
        </authorList>
    </citation>
    <scope>NUCLEOTIDE SEQUENCE [LARGE SCALE GENOMIC DNA]</scope>
    <source>
        <strain evidence="1">21-0</strain>
    </source>
</reference>
<name>A0A5B0PQN1_PUCGR</name>
<gene>
    <name evidence="1" type="ORF">PGT21_007245</name>
</gene>
<comment type="caution">
    <text evidence="1">The sequence shown here is derived from an EMBL/GenBank/DDBJ whole genome shotgun (WGS) entry which is preliminary data.</text>
</comment>
<sequence length="93" mass="10530">MLDELLHHLVAEMAMDGEEGCSVARLNGFIESYYARRRARFPAEPTQFVDEAYKNFVWGKLCQLEPVRLGVLEPAPISSEVVEDDSTQEPTQT</sequence>
<dbReference type="EMBL" id="VSWC01000041">
    <property type="protein sequence ID" value="KAA1104007.1"/>
    <property type="molecule type" value="Genomic_DNA"/>
</dbReference>
<organism evidence="1 2">
    <name type="scientific">Puccinia graminis f. sp. tritici</name>
    <dbReference type="NCBI Taxonomy" id="56615"/>
    <lineage>
        <taxon>Eukaryota</taxon>
        <taxon>Fungi</taxon>
        <taxon>Dikarya</taxon>
        <taxon>Basidiomycota</taxon>
        <taxon>Pucciniomycotina</taxon>
        <taxon>Pucciniomycetes</taxon>
        <taxon>Pucciniales</taxon>
        <taxon>Pucciniaceae</taxon>
        <taxon>Puccinia</taxon>
    </lineage>
</organism>
<dbReference type="AlphaFoldDB" id="A0A5B0PQN1"/>
<proteinExistence type="predicted"/>
<protein>
    <submittedName>
        <fullName evidence="1">Uncharacterized protein</fullName>
    </submittedName>
</protein>
<keyword evidence="2" id="KW-1185">Reference proteome</keyword>
<dbReference type="GO" id="GO:0006384">
    <property type="term" value="P:transcription initiation at RNA polymerase III promoter"/>
    <property type="evidence" value="ECO:0007669"/>
    <property type="project" value="InterPro"/>
</dbReference>
<dbReference type="GO" id="GO:0000127">
    <property type="term" value="C:transcription factor TFIIIC complex"/>
    <property type="evidence" value="ECO:0007669"/>
    <property type="project" value="InterPro"/>
</dbReference>
<evidence type="ECO:0000313" key="2">
    <source>
        <dbReference type="Proteomes" id="UP000324748"/>
    </source>
</evidence>
<dbReference type="InterPro" id="IPR044210">
    <property type="entry name" value="Tfc3-like"/>
</dbReference>
<accession>A0A5B0PQN1</accession>